<protein>
    <recommendedName>
        <fullName evidence="3">Chitooligosaccharide deacetylase</fullName>
    </recommendedName>
    <alternativeName>
        <fullName evidence="4">Nodulation protein B</fullName>
    </alternativeName>
</protein>
<dbReference type="SUPFAM" id="SSF88713">
    <property type="entry name" value="Glycoside hydrolase/deacetylase"/>
    <property type="match status" value="1"/>
</dbReference>
<gene>
    <name evidence="6" type="ORF">J6595_15630</name>
</gene>
<dbReference type="RefSeq" id="WP_209595518.1">
    <property type="nucleotide sequence ID" value="NZ_JAGJCF010000013.1"/>
</dbReference>
<evidence type="ECO:0000256" key="2">
    <source>
        <dbReference type="ARBA" id="ARBA00010973"/>
    </source>
</evidence>
<reference evidence="6 7" key="1">
    <citation type="submission" date="2021-04" db="EMBL/GenBank/DDBJ databases">
        <title>Whole genome sequence of Jiella sp. KSK16Y-1.</title>
        <authorList>
            <person name="Tuo L."/>
        </authorList>
    </citation>
    <scope>NUCLEOTIDE SEQUENCE [LARGE SCALE GENOMIC DNA]</scope>
    <source>
        <strain evidence="6 7">KSK16Y-1</strain>
    </source>
</reference>
<dbReference type="PANTHER" id="PTHR43123">
    <property type="entry name" value="POLYSACCHARIDE DEACETYLASE-RELATED"/>
    <property type="match status" value="1"/>
</dbReference>
<evidence type="ECO:0000313" key="6">
    <source>
        <dbReference type="EMBL" id="MBP0617018.1"/>
    </source>
</evidence>
<comment type="similarity">
    <text evidence="2">Belongs to the polysaccharide deacetylase family.</text>
</comment>
<dbReference type="Pfam" id="PF01522">
    <property type="entry name" value="Polysacc_deac_1"/>
    <property type="match status" value="1"/>
</dbReference>
<dbReference type="InterPro" id="IPR011330">
    <property type="entry name" value="Glyco_hydro/deAcase_b/a-brl"/>
</dbReference>
<name>A0ABS4BJS4_9HYPH</name>
<feature type="domain" description="NodB homology" evidence="5">
    <location>
        <begin position="67"/>
        <end position="177"/>
    </location>
</feature>
<comment type="caution">
    <text evidence="6">The sequence shown here is derived from an EMBL/GenBank/DDBJ whole genome shotgun (WGS) entry which is preliminary data.</text>
</comment>
<evidence type="ECO:0000256" key="4">
    <source>
        <dbReference type="ARBA" id="ARBA00032976"/>
    </source>
</evidence>
<evidence type="ECO:0000256" key="3">
    <source>
        <dbReference type="ARBA" id="ARBA00020071"/>
    </source>
</evidence>
<dbReference type="EMBL" id="JAGJCF010000013">
    <property type="protein sequence ID" value="MBP0617018.1"/>
    <property type="molecule type" value="Genomic_DNA"/>
</dbReference>
<evidence type="ECO:0000313" key="7">
    <source>
        <dbReference type="Proteomes" id="UP000678276"/>
    </source>
</evidence>
<comment type="function">
    <text evidence="1">Is involved in generating a small heat-stable compound (Nod), an acylated oligomer of N-acetylglucosamine, that stimulates mitosis in various plant protoplasts.</text>
</comment>
<organism evidence="6 7">
    <name type="scientific">Jiella mangrovi</name>
    <dbReference type="NCBI Taxonomy" id="2821407"/>
    <lineage>
        <taxon>Bacteria</taxon>
        <taxon>Pseudomonadati</taxon>
        <taxon>Pseudomonadota</taxon>
        <taxon>Alphaproteobacteria</taxon>
        <taxon>Hyphomicrobiales</taxon>
        <taxon>Aurantimonadaceae</taxon>
        <taxon>Jiella</taxon>
    </lineage>
</organism>
<dbReference type="PANTHER" id="PTHR43123:SF4">
    <property type="entry name" value="POLYSACCHARIDE DEACETYLASE"/>
    <property type="match status" value="1"/>
</dbReference>
<proteinExistence type="inferred from homology"/>
<accession>A0ABS4BJS4</accession>
<sequence length="313" mass="36374">MQKWREPNSYDYAPYRDRPKITWPGGARLAFWVAPNIEFYEIAPPPSPTREIWYRPEPDILNYSMRDYGNRVGFDRMADVMEKHGVRGSASLNVAVCDHFPEIIERCSKLEWELFSHGIYNTRYLYNMTEDQQRLIIRDSAETILRASGQRLDGWLSPAISNGETTQDLLAEEGIRYTLDLFHDDQPMPVKTRSGKRLVSIPYMMECNDVPVLNFKNISPRNYLEIIKAHFDRLYAEGADSGTVMCLPLHPYLIGQPHRLHILDEALKYVTAHDGVWLATGREIAAWFEKNHYDDFAEWMRPFNQPTSPEAAQ</sequence>
<evidence type="ECO:0000256" key="1">
    <source>
        <dbReference type="ARBA" id="ARBA00003236"/>
    </source>
</evidence>
<dbReference type="Proteomes" id="UP000678276">
    <property type="component" value="Unassembled WGS sequence"/>
</dbReference>
<keyword evidence="7" id="KW-1185">Reference proteome</keyword>
<evidence type="ECO:0000259" key="5">
    <source>
        <dbReference type="Pfam" id="PF01522"/>
    </source>
</evidence>
<dbReference type="InterPro" id="IPR002509">
    <property type="entry name" value="NODB_dom"/>
</dbReference>
<dbReference type="CDD" id="cd10979">
    <property type="entry name" value="CE4_PuuE_like"/>
    <property type="match status" value="1"/>
</dbReference>
<dbReference type="Gene3D" id="3.20.20.370">
    <property type="entry name" value="Glycoside hydrolase/deacetylase"/>
    <property type="match status" value="1"/>
</dbReference>